<dbReference type="InterPro" id="IPR055442">
    <property type="entry name" value="Beta-prop_EML-like_2nd"/>
</dbReference>
<evidence type="ECO:0000256" key="3">
    <source>
        <dbReference type="PROSITE-ProRule" id="PRU00221"/>
    </source>
</evidence>
<name>A0A5C3LIP8_9AGAR</name>
<dbReference type="InterPro" id="IPR036322">
    <property type="entry name" value="WD40_repeat_dom_sf"/>
</dbReference>
<dbReference type="EMBL" id="ML213667">
    <property type="protein sequence ID" value="TFK32670.1"/>
    <property type="molecule type" value="Genomic_DNA"/>
</dbReference>
<feature type="repeat" description="WD" evidence="3">
    <location>
        <begin position="116"/>
        <end position="157"/>
    </location>
</feature>
<evidence type="ECO:0000259" key="5">
    <source>
        <dbReference type="Pfam" id="PF23414"/>
    </source>
</evidence>
<evidence type="ECO:0000256" key="1">
    <source>
        <dbReference type="ARBA" id="ARBA00022574"/>
    </source>
</evidence>
<feature type="compositionally biased region" description="Polar residues" evidence="4">
    <location>
        <begin position="345"/>
        <end position="361"/>
    </location>
</feature>
<keyword evidence="1 3" id="KW-0853">WD repeat</keyword>
<dbReference type="Pfam" id="PF00400">
    <property type="entry name" value="WD40"/>
    <property type="match status" value="3"/>
</dbReference>
<evidence type="ECO:0000256" key="4">
    <source>
        <dbReference type="SAM" id="MobiDB-lite"/>
    </source>
</evidence>
<evidence type="ECO:0000313" key="7">
    <source>
        <dbReference type="Proteomes" id="UP000308652"/>
    </source>
</evidence>
<dbReference type="PANTHER" id="PTHR44019:SF8">
    <property type="entry name" value="POC1 CENTRIOLAR PROTEIN HOMOLOG"/>
    <property type="match status" value="1"/>
</dbReference>
<evidence type="ECO:0000313" key="6">
    <source>
        <dbReference type="EMBL" id="TFK32670.1"/>
    </source>
</evidence>
<feature type="repeat" description="WD" evidence="3">
    <location>
        <begin position="206"/>
        <end position="244"/>
    </location>
</feature>
<keyword evidence="2" id="KW-0677">Repeat</keyword>
<feature type="repeat" description="WD" evidence="3">
    <location>
        <begin position="161"/>
        <end position="202"/>
    </location>
</feature>
<dbReference type="InterPro" id="IPR001680">
    <property type="entry name" value="WD40_rpt"/>
</dbReference>
<dbReference type="PROSITE" id="PS00678">
    <property type="entry name" value="WD_REPEATS_1"/>
    <property type="match status" value="4"/>
</dbReference>
<dbReference type="Gene3D" id="2.130.10.10">
    <property type="entry name" value="YVTN repeat-like/Quinoprotein amine dehydrogenase"/>
    <property type="match status" value="3"/>
</dbReference>
<proteinExistence type="predicted"/>
<feature type="repeat" description="WD" evidence="3">
    <location>
        <begin position="73"/>
        <end position="114"/>
    </location>
</feature>
<dbReference type="Proteomes" id="UP000308652">
    <property type="component" value="Unassembled WGS sequence"/>
</dbReference>
<dbReference type="InterPro" id="IPR050505">
    <property type="entry name" value="WDR55/POC1"/>
</dbReference>
<dbReference type="PANTHER" id="PTHR44019">
    <property type="entry name" value="WD REPEAT-CONTAINING PROTEIN 55"/>
    <property type="match status" value="1"/>
</dbReference>
<sequence>MSSGGRNSTGFSFTSLSIASHAAQRQNKTLKRHKDSVYSVVYSPDEKYIASGSRDTTIQIFESRTGRAIGRRLKGHKGPINSISYSPDGRYLVSGSDDCTICIWDAATHSMVGVPLEGHTDIVWSVAWSPDGNCIVSGSQDKTVRIWNLKPGETTLPTGILALYSTSVNAVAYSPDGTCIISAAEDKRIRIWSASTGKAVSEPLIHPSDVWSIAYSPDGKFIAAGSIDYKVYVWNVATGEQAMEPLSGHFDYVYGVSFSPDGKNLVTCSGDKKICIWDLDTGTPAILPLDGHDDVVWAVACSHSSYGLQVVSGSDDESVRIWEVRVSKRIATNIEILTAKLPKVDTSQTRPPSITDSTPQIPSDAPKVPERPVIISEPEIVDSDNGIAEDCTRPDVEPDPDFDAFLDHDASVPFAEILAPANRLDDDHERDPENELLFRDVDVVSVLSQQYASTVLLTPDINEDYFLNQSASVPPDLGRNESSNTQNANDVTIPHEPSRISSKEELAAVVTSDSEEVKILELLGIKGDQDDLNPYSKAISDTKKHYPIEGHLDELRFIELAAAARHRLWEICIESDDYSSLQSDEYADVRISRKRTTANKKHLLPLKPPLFRRILCWI</sequence>
<dbReference type="InterPro" id="IPR015943">
    <property type="entry name" value="WD40/YVTN_repeat-like_dom_sf"/>
</dbReference>
<keyword evidence="7" id="KW-1185">Reference proteome</keyword>
<organism evidence="6 7">
    <name type="scientific">Crucibulum laeve</name>
    <dbReference type="NCBI Taxonomy" id="68775"/>
    <lineage>
        <taxon>Eukaryota</taxon>
        <taxon>Fungi</taxon>
        <taxon>Dikarya</taxon>
        <taxon>Basidiomycota</taxon>
        <taxon>Agaricomycotina</taxon>
        <taxon>Agaricomycetes</taxon>
        <taxon>Agaricomycetidae</taxon>
        <taxon>Agaricales</taxon>
        <taxon>Agaricineae</taxon>
        <taxon>Nidulariaceae</taxon>
        <taxon>Crucibulum</taxon>
    </lineage>
</organism>
<dbReference type="SUPFAM" id="SSF50978">
    <property type="entry name" value="WD40 repeat-like"/>
    <property type="match status" value="1"/>
</dbReference>
<feature type="repeat" description="WD" evidence="3">
    <location>
        <begin position="246"/>
        <end position="287"/>
    </location>
</feature>
<protein>
    <submittedName>
        <fullName evidence="6">WD40-repeat-containing domain protein</fullName>
    </submittedName>
</protein>
<evidence type="ECO:0000256" key="2">
    <source>
        <dbReference type="ARBA" id="ARBA00022737"/>
    </source>
</evidence>
<accession>A0A5C3LIP8</accession>
<feature type="compositionally biased region" description="Polar residues" evidence="4">
    <location>
        <begin position="480"/>
        <end position="490"/>
    </location>
</feature>
<reference evidence="6 7" key="1">
    <citation type="journal article" date="2019" name="Nat. Ecol. Evol.">
        <title>Megaphylogeny resolves global patterns of mushroom evolution.</title>
        <authorList>
            <person name="Varga T."/>
            <person name="Krizsan K."/>
            <person name="Foldi C."/>
            <person name="Dima B."/>
            <person name="Sanchez-Garcia M."/>
            <person name="Sanchez-Ramirez S."/>
            <person name="Szollosi G.J."/>
            <person name="Szarkandi J.G."/>
            <person name="Papp V."/>
            <person name="Albert L."/>
            <person name="Andreopoulos W."/>
            <person name="Angelini C."/>
            <person name="Antonin V."/>
            <person name="Barry K.W."/>
            <person name="Bougher N.L."/>
            <person name="Buchanan P."/>
            <person name="Buyck B."/>
            <person name="Bense V."/>
            <person name="Catcheside P."/>
            <person name="Chovatia M."/>
            <person name="Cooper J."/>
            <person name="Damon W."/>
            <person name="Desjardin D."/>
            <person name="Finy P."/>
            <person name="Geml J."/>
            <person name="Haridas S."/>
            <person name="Hughes K."/>
            <person name="Justo A."/>
            <person name="Karasinski D."/>
            <person name="Kautmanova I."/>
            <person name="Kiss B."/>
            <person name="Kocsube S."/>
            <person name="Kotiranta H."/>
            <person name="LaButti K.M."/>
            <person name="Lechner B.E."/>
            <person name="Liimatainen K."/>
            <person name="Lipzen A."/>
            <person name="Lukacs Z."/>
            <person name="Mihaltcheva S."/>
            <person name="Morgado L.N."/>
            <person name="Niskanen T."/>
            <person name="Noordeloos M.E."/>
            <person name="Ohm R.A."/>
            <person name="Ortiz-Santana B."/>
            <person name="Ovrebo C."/>
            <person name="Racz N."/>
            <person name="Riley R."/>
            <person name="Savchenko A."/>
            <person name="Shiryaev A."/>
            <person name="Soop K."/>
            <person name="Spirin V."/>
            <person name="Szebenyi C."/>
            <person name="Tomsovsky M."/>
            <person name="Tulloss R.E."/>
            <person name="Uehling J."/>
            <person name="Grigoriev I.V."/>
            <person name="Vagvolgyi C."/>
            <person name="Papp T."/>
            <person name="Martin F.M."/>
            <person name="Miettinen O."/>
            <person name="Hibbett D.S."/>
            <person name="Nagy L.G."/>
        </authorList>
    </citation>
    <scope>NUCLEOTIDE SEQUENCE [LARGE SCALE GENOMIC DNA]</scope>
    <source>
        <strain evidence="6 7">CBS 166.37</strain>
    </source>
</reference>
<dbReference type="PROSITE" id="PS50294">
    <property type="entry name" value="WD_REPEATS_REGION"/>
    <property type="match status" value="7"/>
</dbReference>
<dbReference type="STRING" id="68775.A0A5C3LIP8"/>
<feature type="repeat" description="WD" evidence="3">
    <location>
        <begin position="30"/>
        <end position="71"/>
    </location>
</feature>
<feature type="region of interest" description="Disordered" evidence="4">
    <location>
        <begin position="345"/>
        <end position="368"/>
    </location>
</feature>
<dbReference type="InterPro" id="IPR019775">
    <property type="entry name" value="WD40_repeat_CS"/>
</dbReference>
<dbReference type="InterPro" id="IPR020472">
    <property type="entry name" value="WD40_PAC1"/>
</dbReference>
<dbReference type="PROSITE" id="PS50082">
    <property type="entry name" value="WD_REPEATS_2"/>
    <property type="match status" value="7"/>
</dbReference>
<dbReference type="Pfam" id="PF23414">
    <property type="entry name" value="Beta-prop_EML_2"/>
    <property type="match status" value="1"/>
</dbReference>
<dbReference type="AlphaFoldDB" id="A0A5C3LIP8"/>
<gene>
    <name evidence="6" type="ORF">BDQ12DRAFT_479103</name>
</gene>
<dbReference type="CDD" id="cd00200">
    <property type="entry name" value="WD40"/>
    <property type="match status" value="1"/>
</dbReference>
<feature type="domain" description="EML-like second beta-propeller" evidence="5">
    <location>
        <begin position="123"/>
        <end position="283"/>
    </location>
</feature>
<dbReference type="PRINTS" id="PR00320">
    <property type="entry name" value="GPROTEINBRPT"/>
</dbReference>
<dbReference type="OrthoDB" id="538223at2759"/>
<dbReference type="SMART" id="SM00320">
    <property type="entry name" value="WD40"/>
    <property type="match status" value="7"/>
</dbReference>
<feature type="repeat" description="WD" evidence="3">
    <location>
        <begin position="289"/>
        <end position="332"/>
    </location>
</feature>
<feature type="region of interest" description="Disordered" evidence="4">
    <location>
        <begin position="472"/>
        <end position="497"/>
    </location>
</feature>